<reference evidence="2 3" key="1">
    <citation type="submission" date="2016-10" db="EMBL/GenBank/DDBJ databases">
        <authorList>
            <person name="de Groot N.N."/>
        </authorList>
    </citation>
    <scope>NUCLEOTIDE SEQUENCE [LARGE SCALE GENOMIC DNA]</scope>
    <source>
        <strain evidence="2 3">AR40</strain>
    </source>
</reference>
<dbReference type="RefSeq" id="WP_074758991.1">
    <property type="nucleotide sequence ID" value="NZ_FOGJ01000046.1"/>
</dbReference>
<dbReference type="EMBL" id="FOGJ01000046">
    <property type="protein sequence ID" value="SES41854.1"/>
    <property type="molecule type" value="Genomic_DNA"/>
</dbReference>
<keyword evidence="1" id="KW-0472">Membrane</keyword>
<protein>
    <recommendedName>
        <fullName evidence="4">SHOCT domain-containing protein</fullName>
    </recommendedName>
</protein>
<dbReference type="AlphaFoldDB" id="A0A1H9X6U9"/>
<proteinExistence type="predicted"/>
<keyword evidence="1" id="KW-0812">Transmembrane</keyword>
<dbReference type="OrthoDB" id="109559at186803"/>
<name>A0A1H9X6U9_BUTFI</name>
<evidence type="ECO:0000313" key="3">
    <source>
        <dbReference type="Proteomes" id="UP000182584"/>
    </source>
</evidence>
<evidence type="ECO:0000313" key="2">
    <source>
        <dbReference type="EMBL" id="SES41854.1"/>
    </source>
</evidence>
<gene>
    <name evidence="2" type="ORF">SAMN04487884_14614</name>
</gene>
<organism evidence="2 3">
    <name type="scientific">Butyrivibrio fibrisolvens</name>
    <dbReference type="NCBI Taxonomy" id="831"/>
    <lineage>
        <taxon>Bacteria</taxon>
        <taxon>Bacillati</taxon>
        <taxon>Bacillota</taxon>
        <taxon>Clostridia</taxon>
        <taxon>Lachnospirales</taxon>
        <taxon>Lachnospiraceae</taxon>
        <taxon>Butyrivibrio</taxon>
    </lineage>
</organism>
<dbReference type="Proteomes" id="UP000182584">
    <property type="component" value="Unassembled WGS sequence"/>
</dbReference>
<accession>A0A1H9X6U9</accession>
<sequence length="102" mass="12003">MRLVIIILVKCIYGYATKEIIKGKGYAENWFWWGFFFGLIALVVALCKEDIRNKDESKFDDPAKGSCDNDEKLKKYKVLLDKGEISREEYEYWKQETLDTSC</sequence>
<keyword evidence="1" id="KW-1133">Transmembrane helix</keyword>
<evidence type="ECO:0008006" key="4">
    <source>
        <dbReference type="Google" id="ProtNLM"/>
    </source>
</evidence>
<feature type="transmembrane region" description="Helical" evidence="1">
    <location>
        <begin position="30"/>
        <end position="47"/>
    </location>
</feature>
<evidence type="ECO:0000256" key="1">
    <source>
        <dbReference type="SAM" id="Phobius"/>
    </source>
</evidence>